<keyword evidence="2 3" id="KW-0808">Transferase</keyword>
<dbReference type="InterPro" id="IPR029063">
    <property type="entry name" value="SAM-dependent_MTases_sf"/>
</dbReference>
<evidence type="ECO:0000313" key="3">
    <source>
        <dbReference type="EMBL" id="MFC6151161.1"/>
    </source>
</evidence>
<gene>
    <name evidence="3" type="ORF">ACFPYK_17285</name>
</gene>
<dbReference type="RefSeq" id="WP_377036114.1">
    <property type="nucleotide sequence ID" value="NZ_JBHSQL010000016.1"/>
</dbReference>
<proteinExistence type="predicted"/>
<keyword evidence="1 3" id="KW-0489">Methyltransferase</keyword>
<dbReference type="PANTHER" id="PTHR12049">
    <property type="entry name" value="PROTEIN ARGININE METHYLTRANSFERASE NDUFAF7, MITOCHONDRIAL"/>
    <property type="match status" value="1"/>
</dbReference>
<dbReference type="Gene3D" id="3.40.50.12710">
    <property type="match status" value="1"/>
</dbReference>
<accession>A0ABW1QNY4</accession>
<reference evidence="4" key="1">
    <citation type="journal article" date="2019" name="Int. J. Syst. Evol. Microbiol.">
        <title>The Global Catalogue of Microorganisms (GCM) 10K type strain sequencing project: providing services to taxonomists for standard genome sequencing and annotation.</title>
        <authorList>
            <consortium name="The Broad Institute Genomics Platform"/>
            <consortium name="The Broad Institute Genome Sequencing Center for Infectious Disease"/>
            <person name="Wu L."/>
            <person name="Ma J."/>
        </authorList>
    </citation>
    <scope>NUCLEOTIDE SEQUENCE [LARGE SCALE GENOMIC DNA]</scope>
    <source>
        <strain evidence="4">CGMCC 4.7198</strain>
    </source>
</reference>
<evidence type="ECO:0000313" key="4">
    <source>
        <dbReference type="Proteomes" id="UP001596097"/>
    </source>
</evidence>
<dbReference type="Proteomes" id="UP001596097">
    <property type="component" value="Unassembled WGS sequence"/>
</dbReference>
<name>A0ABW1QNY4_9ACTN</name>
<sequence>MIDWREAWEAALYGVDGFYRRESPAAHFRTSVHASGAFAAAILAYARRHGLRSVVDLGSGRGELLAALDALAPGELALHGVDLRPRPADLPARIVWSSELPDQVSGLLFANELLDNVPCDVVERDDDGVLRRVLVDPVSGDERLGDPVRTPEALAWLERWWPSTRAGERAEVGTTREALWRDAVARLEHGTAIAVDYGHLRTDRPPYGSIRAYRDGSEVSAVLDGTCDVTAHVAVDALADAVGGSLVRQRDALRDLGIDGARPPPALASSAPRAYLAALAAASEAAELTAAGGLGDFWWVVSEIR</sequence>
<dbReference type="GO" id="GO:0032259">
    <property type="term" value="P:methylation"/>
    <property type="evidence" value="ECO:0007669"/>
    <property type="project" value="UniProtKB-KW"/>
</dbReference>
<dbReference type="Pfam" id="PF02636">
    <property type="entry name" value="Methyltransf_28"/>
    <property type="match status" value="1"/>
</dbReference>
<dbReference type="InterPro" id="IPR038375">
    <property type="entry name" value="NDUFAF7_sf"/>
</dbReference>
<evidence type="ECO:0000256" key="2">
    <source>
        <dbReference type="ARBA" id="ARBA00022679"/>
    </source>
</evidence>
<dbReference type="SUPFAM" id="SSF53335">
    <property type="entry name" value="S-adenosyl-L-methionine-dependent methyltransferases"/>
    <property type="match status" value="1"/>
</dbReference>
<comment type="caution">
    <text evidence="3">The sequence shown here is derived from an EMBL/GenBank/DDBJ whole genome shotgun (WGS) entry which is preliminary data.</text>
</comment>
<organism evidence="3 4">
    <name type="scientific">Mumia xiangluensis</name>
    <dbReference type="NCBI Taxonomy" id="1678900"/>
    <lineage>
        <taxon>Bacteria</taxon>
        <taxon>Bacillati</taxon>
        <taxon>Actinomycetota</taxon>
        <taxon>Actinomycetes</taxon>
        <taxon>Propionibacteriales</taxon>
        <taxon>Nocardioidaceae</taxon>
        <taxon>Mumia</taxon>
    </lineage>
</organism>
<protein>
    <submittedName>
        <fullName evidence="3">SAM-dependent methyltransferase</fullName>
        <ecNumber evidence="3">2.1.1.-</ecNumber>
    </submittedName>
</protein>
<keyword evidence="4" id="KW-1185">Reference proteome</keyword>
<dbReference type="InterPro" id="IPR003788">
    <property type="entry name" value="NDUFAF7"/>
</dbReference>
<evidence type="ECO:0000256" key="1">
    <source>
        <dbReference type="ARBA" id="ARBA00022603"/>
    </source>
</evidence>
<dbReference type="EMBL" id="JBHSQL010000016">
    <property type="protein sequence ID" value="MFC6151161.1"/>
    <property type="molecule type" value="Genomic_DNA"/>
</dbReference>
<dbReference type="PANTHER" id="PTHR12049:SF7">
    <property type="entry name" value="PROTEIN ARGININE METHYLTRANSFERASE NDUFAF7, MITOCHONDRIAL"/>
    <property type="match status" value="1"/>
</dbReference>
<dbReference type="GO" id="GO:0008168">
    <property type="term" value="F:methyltransferase activity"/>
    <property type="evidence" value="ECO:0007669"/>
    <property type="project" value="UniProtKB-KW"/>
</dbReference>
<dbReference type="EC" id="2.1.1.-" evidence="3"/>